<evidence type="ECO:0000313" key="2">
    <source>
        <dbReference type="EMBL" id="QDU30394.1"/>
    </source>
</evidence>
<dbReference type="PANTHER" id="PTHR32432:SF3">
    <property type="entry name" value="ETHANOLAMINE UTILIZATION PROTEIN EUTJ"/>
    <property type="match status" value="1"/>
</dbReference>
<dbReference type="Proteomes" id="UP000315017">
    <property type="component" value="Chromosome"/>
</dbReference>
<protein>
    <submittedName>
        <fullName evidence="2">Competence protein A</fullName>
    </submittedName>
</protein>
<dbReference type="Pfam" id="PF11104">
    <property type="entry name" value="PilM_2"/>
    <property type="match status" value="1"/>
</dbReference>
<dbReference type="EMBL" id="CP036274">
    <property type="protein sequence ID" value="QDU30394.1"/>
    <property type="molecule type" value="Genomic_DNA"/>
</dbReference>
<dbReference type="InterPro" id="IPR005883">
    <property type="entry name" value="PilM"/>
</dbReference>
<evidence type="ECO:0000313" key="3">
    <source>
        <dbReference type="Proteomes" id="UP000315017"/>
    </source>
</evidence>
<keyword evidence="3" id="KW-1185">Reference proteome</keyword>
<dbReference type="SUPFAM" id="SSF53067">
    <property type="entry name" value="Actin-like ATPase domain"/>
    <property type="match status" value="2"/>
</dbReference>
<dbReference type="KEGG" id="aagg:ETAA8_55230"/>
<dbReference type="Gene3D" id="3.30.1490.300">
    <property type="match status" value="1"/>
</dbReference>
<feature type="compositionally biased region" description="Low complexity" evidence="1">
    <location>
        <begin position="808"/>
        <end position="817"/>
    </location>
</feature>
<dbReference type="AlphaFoldDB" id="A0A517YJJ6"/>
<dbReference type="OrthoDB" id="9768127at2"/>
<feature type="region of interest" description="Disordered" evidence="1">
    <location>
        <begin position="791"/>
        <end position="830"/>
    </location>
</feature>
<name>A0A517YJJ6_9BACT</name>
<reference evidence="2 3" key="1">
    <citation type="submission" date="2019-02" db="EMBL/GenBank/DDBJ databases">
        <title>Deep-cultivation of Planctomycetes and their phenomic and genomic characterization uncovers novel biology.</title>
        <authorList>
            <person name="Wiegand S."/>
            <person name="Jogler M."/>
            <person name="Boedeker C."/>
            <person name="Pinto D."/>
            <person name="Vollmers J."/>
            <person name="Rivas-Marin E."/>
            <person name="Kohn T."/>
            <person name="Peeters S.H."/>
            <person name="Heuer A."/>
            <person name="Rast P."/>
            <person name="Oberbeckmann S."/>
            <person name="Bunk B."/>
            <person name="Jeske O."/>
            <person name="Meyerdierks A."/>
            <person name="Storesund J.E."/>
            <person name="Kallscheuer N."/>
            <person name="Luecker S."/>
            <person name="Lage O.M."/>
            <person name="Pohl T."/>
            <person name="Merkel B.J."/>
            <person name="Hornburger P."/>
            <person name="Mueller R.-W."/>
            <person name="Bruemmer F."/>
            <person name="Labrenz M."/>
            <person name="Spormann A.M."/>
            <person name="Op den Camp H."/>
            <person name="Overmann J."/>
            <person name="Amann R."/>
            <person name="Jetten M.S.M."/>
            <person name="Mascher T."/>
            <person name="Medema M.H."/>
            <person name="Devos D.P."/>
            <person name="Kaster A.-K."/>
            <person name="Ovreas L."/>
            <person name="Rohde M."/>
            <person name="Galperin M.Y."/>
            <person name="Jogler C."/>
        </authorList>
    </citation>
    <scope>NUCLEOTIDE SEQUENCE [LARGE SCALE GENOMIC DNA]</scope>
    <source>
        <strain evidence="2 3">ETA_A8</strain>
    </source>
</reference>
<evidence type="ECO:0000256" key="1">
    <source>
        <dbReference type="SAM" id="MobiDB-lite"/>
    </source>
</evidence>
<dbReference type="RefSeq" id="WP_145095770.1">
    <property type="nucleotide sequence ID" value="NZ_CP036274.1"/>
</dbReference>
<accession>A0A517YJJ6</accession>
<dbReference type="InterPro" id="IPR050696">
    <property type="entry name" value="FtsA/MreB"/>
</dbReference>
<sequence>MARSAGVWGIDVGRCALKALRCRMDGDVVVADGYDYIEYPKLLTQADADAAQLVKEALEQFLSRNNLRGDRVAISVPGESGLARYFKPPPVDVKKIADIVKYEARQQIPFALEDVIWDYQRMPGGQEVDGFALESEVGLFAMKREQVAKALKPFLDAEIEVDVIQLAPIAIYNFFAHDMTNPLKDGQTYDSDSPPASSVVLSIGTETTDLVVTNGFRLWQRNIPLGGNHFTKQLSKDLKLTFAKAEHLKRNPRQAEDPKAIFQAMRPVFGDMVTEVQRSIGFFHSLDRKAKITNIVILGNTVKLPGLSQYLGKHLGYEVTELDAFRRLTGASVVTSPSFKDNLLAFGAAYGLCVQALEKSKLKTNLLPRELILQRIIKAKKPWAVAGVAAIVLACALNFIFHYMTWEKVHELHEENNVKWADAVSTASNISSLSGSYQAEHENRKKILAQMRAIGDEVVGAADRRVMWLEITKAINNALPPMAKQGRIPAGQIPDHQQLPFSQRQDLKIEYLETQHFPDLAVWFTDTVKRRYIEQNDLLPKLVADPNAQPAQPGQPAPAPMVGMDGAMAGGAGTASATDVSSIQIESPTGPGWVIEIKGYHFFNDPSNSAIGGSAHVKRTLIKSIETGVVDLPSGPGGKTERFTFKELGLGFAILARDIPIDKQFRLANPNYAGAGIGAGGPGLGFDSPPTGQLVPEDPKNPQFFTVPKCEFVVQFCWQEKPLNKRFEERKKKADAAQAAAAAGTPIPGAPVSAVPVPGVAPAAVPVAPINPAPIPVAPAVPPVVAPMPAPVDPGAAVPVAPSPAVPEPAAGPGAVPATPPATPPPVPPA</sequence>
<proteinExistence type="predicted"/>
<organism evidence="2 3">
    <name type="scientific">Anatilimnocola aggregata</name>
    <dbReference type="NCBI Taxonomy" id="2528021"/>
    <lineage>
        <taxon>Bacteria</taxon>
        <taxon>Pseudomonadati</taxon>
        <taxon>Planctomycetota</taxon>
        <taxon>Planctomycetia</taxon>
        <taxon>Pirellulales</taxon>
        <taxon>Pirellulaceae</taxon>
        <taxon>Anatilimnocola</taxon>
    </lineage>
</organism>
<dbReference type="PANTHER" id="PTHR32432">
    <property type="entry name" value="CELL DIVISION PROTEIN FTSA-RELATED"/>
    <property type="match status" value="1"/>
</dbReference>
<feature type="compositionally biased region" description="Pro residues" evidence="1">
    <location>
        <begin position="818"/>
        <end position="830"/>
    </location>
</feature>
<dbReference type="InterPro" id="IPR043129">
    <property type="entry name" value="ATPase_NBD"/>
</dbReference>
<dbReference type="Gene3D" id="3.30.420.40">
    <property type="match status" value="2"/>
</dbReference>
<gene>
    <name evidence="2" type="ORF">ETAA8_55230</name>
</gene>
<dbReference type="CDD" id="cd24049">
    <property type="entry name" value="ASKHA_NBD_PilM"/>
    <property type="match status" value="1"/>
</dbReference>